<feature type="region of interest" description="Disordered" evidence="2">
    <location>
        <begin position="868"/>
        <end position="925"/>
    </location>
</feature>
<proteinExistence type="predicted"/>
<keyword evidence="4" id="KW-1185">Reference proteome</keyword>
<feature type="compositionally biased region" description="Basic residues" evidence="2">
    <location>
        <begin position="207"/>
        <end position="221"/>
    </location>
</feature>
<name>A0A1R1XAK4_9FUNG</name>
<dbReference type="OrthoDB" id="2400069at2759"/>
<dbReference type="GO" id="GO:0003677">
    <property type="term" value="F:DNA binding"/>
    <property type="evidence" value="ECO:0007669"/>
    <property type="project" value="InterPro"/>
</dbReference>
<gene>
    <name evidence="3" type="ORF">AYI70_g9572</name>
</gene>
<keyword evidence="1" id="KW-0233">DNA recombination</keyword>
<comment type="caution">
    <text evidence="3">The sequence shown here is derived from an EMBL/GenBank/DDBJ whole genome shotgun (WGS) entry which is preliminary data.</text>
</comment>
<accession>A0A1R1XAK4</accession>
<organism evidence="3 4">
    <name type="scientific">Smittium culicis</name>
    <dbReference type="NCBI Taxonomy" id="133412"/>
    <lineage>
        <taxon>Eukaryota</taxon>
        <taxon>Fungi</taxon>
        <taxon>Fungi incertae sedis</taxon>
        <taxon>Zoopagomycota</taxon>
        <taxon>Kickxellomycotina</taxon>
        <taxon>Harpellomycetes</taxon>
        <taxon>Harpellales</taxon>
        <taxon>Legeriomycetaceae</taxon>
        <taxon>Smittium</taxon>
    </lineage>
</organism>
<feature type="compositionally biased region" description="Polar residues" evidence="2">
    <location>
        <begin position="222"/>
        <end position="233"/>
    </location>
</feature>
<feature type="compositionally biased region" description="Basic and acidic residues" evidence="2">
    <location>
        <begin position="380"/>
        <end position="394"/>
    </location>
</feature>
<evidence type="ECO:0000313" key="3">
    <source>
        <dbReference type="EMBL" id="OMJ11662.1"/>
    </source>
</evidence>
<dbReference type="PANTHER" id="PTHR33066">
    <property type="entry name" value="INTEGRASE_SAM-LIKE_N DOMAIN-CONTAINING PROTEIN"/>
    <property type="match status" value="1"/>
</dbReference>
<dbReference type="GO" id="GO:0015074">
    <property type="term" value="P:DNA integration"/>
    <property type="evidence" value="ECO:0007669"/>
    <property type="project" value="InterPro"/>
</dbReference>
<dbReference type="STRING" id="133412.A0A1R1XAK4"/>
<dbReference type="EMBL" id="LSSN01004356">
    <property type="protein sequence ID" value="OMJ11662.1"/>
    <property type="molecule type" value="Genomic_DNA"/>
</dbReference>
<evidence type="ECO:0000256" key="2">
    <source>
        <dbReference type="SAM" id="MobiDB-lite"/>
    </source>
</evidence>
<dbReference type="SUPFAM" id="SSF56349">
    <property type="entry name" value="DNA breaking-rejoining enzymes"/>
    <property type="match status" value="1"/>
</dbReference>
<feature type="region of interest" description="Disordered" evidence="2">
    <location>
        <begin position="206"/>
        <end position="268"/>
    </location>
</feature>
<protein>
    <submittedName>
        <fullName evidence="3">Uncharacterized protein</fullName>
    </submittedName>
</protein>
<dbReference type="GO" id="GO:0006310">
    <property type="term" value="P:DNA recombination"/>
    <property type="evidence" value="ECO:0007669"/>
    <property type="project" value="UniProtKB-KW"/>
</dbReference>
<feature type="region of interest" description="Disordered" evidence="2">
    <location>
        <begin position="571"/>
        <end position="605"/>
    </location>
</feature>
<sequence>MEQANTQAPMSQEQLMMLTEMVQQLFRERNREQEPEDPHVTTRIPVTDLTSYPALTEALPSIEEDFFRSPLTEEERKIAIHSCPRTSSMNYTPPPLNDTASSTVKKTDSTLYGIQLALAQATRPIDYYVHRRIQENPGMDTAEDTEILFASTMRALLADIAATVTQARLDNLHKGLDLPGKPTQLVESENKPLMDQEALDALIAKKPAAKRQRVQPFRKRQQSTTSKESYSSNTVTAPNTAAATTAEVNHRTSDRHRGSTRVPSRGPSRYVQIGMVQTDGQPMGSEHSVEGIQNPLHEPKISDVESVIGKNEKSVWSEKLAAEGGKFYANINRLNVFSDDGFDVGQGADAPCPRDGPYGPIADVSPASVQTEAEPGGQRSSDEGSRIITDEASHRRNPTTGSRILQPTVHDPEEDWRPPTCSRPPEAESSCGRAELQDGDADVDMQNDPSEGLSDVTRPPGCFHAHPGLQAVPKVPPLSLEWPLLPIPRPAIRAITEPFGLHQDPPPSSGMGQIERDSCLSISRRFANHGGIQRRVPNEHAHNLFQAFAAWIQGQSREVVDHAISVDHPFRNGNQLQGNVPQGSIQQDPGSATRGQQTTERWPDDPEEFGELHWESSINVGRSTSWKADATPTTRAQKPSSVNIEFMDIDSNFDETSNPEPVLLEESANVMERSLVLARDAGNGDFYRRQRLSLGNSSGPPLLLWNMEPQGSKTSYQHKRTVDSAVCTEAQECSGKISVGLLRQHNHTRLRQEIRGHNLTGITGINREDLVPLPQDQHSSTGNIRSIRIKPSGRAQQTDSANRMVYISGDILDAELALWATRRRPVCIVPEQETRSLLQLVSGQQSTGTERSEPRMDQVQQSVLLPTLEPDITGNPEGPPRESHNDTSDSNVEIRNLVPRPDGAIDFTATASPSNNSGPRSEKRKVAALGKQALELDGLEDQRRFLETQGLGTYAIDFIVSNERRVRRRSRYSSIQQRFLDWRISNEISTPISAPQVINYLAEIYTVDKLKVGSIKAYKSAILQLSDNPAELAAHPMFSEFIKSLDDKSIKSFIRPVMDISPVIKLLREWGQNSALTVKQITAKLCWLLSVTGFLRASDIHRIDDQRSHIDQGVLNLVIVAPKEKRGGRPIEKPCQINPHTDKILCPVNAYMVYKEKIAVNLCPTPHANNSNWVVNRLIRYVNDTSKPLSVDSITRYIHTISDLIRRDPEAPIPKGRAIGATLAANAGVSSDDIVSHAFWSNYTIFDTYYRLSRNSSNNLTESILNLE</sequence>
<feature type="region of interest" description="Disordered" evidence="2">
    <location>
        <begin position="81"/>
        <end position="103"/>
    </location>
</feature>
<feature type="compositionally biased region" description="Polar residues" evidence="2">
    <location>
        <begin position="572"/>
        <end position="600"/>
    </location>
</feature>
<feature type="compositionally biased region" description="Low complexity" evidence="2">
    <location>
        <begin position="234"/>
        <end position="246"/>
    </location>
</feature>
<dbReference type="AlphaFoldDB" id="A0A1R1XAK4"/>
<feature type="compositionally biased region" description="Basic and acidic residues" evidence="2">
    <location>
        <begin position="248"/>
        <end position="257"/>
    </location>
</feature>
<feature type="region of interest" description="Disordered" evidence="2">
    <location>
        <begin position="347"/>
        <end position="453"/>
    </location>
</feature>
<evidence type="ECO:0000256" key="1">
    <source>
        <dbReference type="ARBA" id="ARBA00023172"/>
    </source>
</evidence>
<feature type="compositionally biased region" description="Polar residues" evidence="2">
    <location>
        <begin position="909"/>
        <end position="919"/>
    </location>
</feature>
<dbReference type="Proteomes" id="UP000187283">
    <property type="component" value="Unassembled WGS sequence"/>
</dbReference>
<dbReference type="InterPro" id="IPR013762">
    <property type="entry name" value="Integrase-like_cat_sf"/>
</dbReference>
<dbReference type="PANTHER" id="PTHR33066:SF2">
    <property type="entry name" value="FILAGGRIN-2-LIKE"/>
    <property type="match status" value="1"/>
</dbReference>
<reference evidence="3 4" key="1">
    <citation type="submission" date="2017-01" db="EMBL/GenBank/DDBJ databases">
        <authorList>
            <person name="Mah S.A."/>
            <person name="Swanson W.J."/>
            <person name="Moy G.W."/>
            <person name="Vacquier V.D."/>
        </authorList>
    </citation>
    <scope>NUCLEOTIDE SEQUENCE [LARGE SCALE GENOMIC DNA]</scope>
    <source>
        <strain evidence="3 4">GSMNP</strain>
    </source>
</reference>
<dbReference type="Gene3D" id="1.10.443.10">
    <property type="entry name" value="Intergrase catalytic core"/>
    <property type="match status" value="1"/>
</dbReference>
<evidence type="ECO:0000313" key="4">
    <source>
        <dbReference type="Proteomes" id="UP000187283"/>
    </source>
</evidence>
<dbReference type="InterPro" id="IPR011010">
    <property type="entry name" value="DNA_brk_join_enz"/>
</dbReference>